<dbReference type="InterPro" id="IPR004360">
    <property type="entry name" value="Glyas_Fos-R_dOase_dom"/>
</dbReference>
<comment type="caution">
    <text evidence="2">The sequence shown here is derived from an EMBL/GenBank/DDBJ whole genome shotgun (WGS) entry which is preliminary data.</text>
</comment>
<dbReference type="SUPFAM" id="SSF54593">
    <property type="entry name" value="Glyoxalase/Bleomycin resistance protein/Dihydroxybiphenyl dioxygenase"/>
    <property type="match status" value="1"/>
</dbReference>
<dbReference type="Pfam" id="PF00903">
    <property type="entry name" value="Glyoxalase"/>
    <property type="match status" value="1"/>
</dbReference>
<evidence type="ECO:0000313" key="3">
    <source>
        <dbReference type="Proteomes" id="UP000466794"/>
    </source>
</evidence>
<evidence type="ECO:0000313" key="2">
    <source>
        <dbReference type="EMBL" id="MVU81987.1"/>
    </source>
</evidence>
<dbReference type="InterPro" id="IPR037523">
    <property type="entry name" value="VOC_core"/>
</dbReference>
<dbReference type="PROSITE" id="PS51819">
    <property type="entry name" value="VOC"/>
    <property type="match status" value="1"/>
</dbReference>
<accession>A0A7K1V610</accession>
<name>A0A7K1V610_9NOCA</name>
<reference evidence="2 3" key="1">
    <citation type="submission" date="2019-12" db="EMBL/GenBank/DDBJ databases">
        <title>Nocardia sp. nov. ET3-3 isolated from soil.</title>
        <authorList>
            <person name="Kanchanasin P."/>
            <person name="Tanasupawat S."/>
            <person name="Yuki M."/>
            <person name="Kudo T."/>
        </authorList>
    </citation>
    <scope>NUCLEOTIDE SEQUENCE [LARGE SCALE GENOMIC DNA]</scope>
    <source>
        <strain evidence="2 3">ET3-3</strain>
    </source>
</reference>
<protein>
    <submittedName>
        <fullName evidence="2">Glyoxalase</fullName>
    </submittedName>
</protein>
<dbReference type="AlphaFoldDB" id="A0A7K1V610"/>
<dbReference type="PANTHER" id="PTHR34109:SF1">
    <property type="entry name" value="VOC DOMAIN-CONTAINING PROTEIN"/>
    <property type="match status" value="1"/>
</dbReference>
<dbReference type="Gene3D" id="3.30.720.120">
    <property type="match status" value="1"/>
</dbReference>
<dbReference type="PANTHER" id="PTHR34109">
    <property type="entry name" value="BNAUNNG04460D PROTEIN-RELATED"/>
    <property type="match status" value="1"/>
</dbReference>
<dbReference type="EMBL" id="WRPP01000007">
    <property type="protein sequence ID" value="MVU81987.1"/>
    <property type="molecule type" value="Genomic_DNA"/>
</dbReference>
<dbReference type="InterPro" id="IPR029068">
    <property type="entry name" value="Glyas_Bleomycin-R_OHBP_Dase"/>
</dbReference>
<sequence>MSETTTPVKTGTVVWPTLVYRDATAAITFLEQAFGFETRACYTEGDVVHHAELAWPGGGGVMLGQARDGMALDCQPPGVGSAYIVVDDPDALYARAQAAGANITRELRDETDYESRGFTCRDPEGVYWSFGTYAGTAGE</sequence>
<evidence type="ECO:0000259" key="1">
    <source>
        <dbReference type="PROSITE" id="PS51819"/>
    </source>
</evidence>
<proteinExistence type="predicted"/>
<organism evidence="2 3">
    <name type="scientific">Nocardia terrae</name>
    <dbReference type="NCBI Taxonomy" id="2675851"/>
    <lineage>
        <taxon>Bacteria</taxon>
        <taxon>Bacillati</taxon>
        <taxon>Actinomycetota</taxon>
        <taxon>Actinomycetes</taxon>
        <taxon>Mycobacteriales</taxon>
        <taxon>Nocardiaceae</taxon>
        <taxon>Nocardia</taxon>
    </lineage>
</organism>
<dbReference type="Gene3D" id="3.30.720.110">
    <property type="match status" value="1"/>
</dbReference>
<keyword evidence="3" id="KW-1185">Reference proteome</keyword>
<feature type="domain" description="VOC" evidence="1">
    <location>
        <begin position="12"/>
        <end position="133"/>
    </location>
</feature>
<gene>
    <name evidence="2" type="ORF">GPX89_32705</name>
</gene>
<dbReference type="Proteomes" id="UP000466794">
    <property type="component" value="Unassembled WGS sequence"/>
</dbReference>
<dbReference type="RefSeq" id="WP_157391538.1">
    <property type="nucleotide sequence ID" value="NZ_WRPP01000007.1"/>
</dbReference>